<feature type="domain" description="Immunoglobulin I-set" evidence="4">
    <location>
        <begin position="181"/>
        <end position="221"/>
    </location>
</feature>
<evidence type="ECO:0000313" key="6">
    <source>
        <dbReference type="Proteomes" id="UP000274504"/>
    </source>
</evidence>
<proteinExistence type="predicted"/>
<name>A0A0R3SDI3_HYMDI</name>
<keyword evidence="2" id="KW-0472">Membrane</keyword>
<dbReference type="AlphaFoldDB" id="A0A0R3SDI3"/>
<dbReference type="InterPro" id="IPR013098">
    <property type="entry name" value="Ig_I-set"/>
</dbReference>
<feature type="transmembrane region" description="Helical" evidence="2">
    <location>
        <begin position="147"/>
        <end position="167"/>
    </location>
</feature>
<gene>
    <name evidence="5" type="ORF">HDID_LOCUS2748</name>
</gene>
<organism evidence="7">
    <name type="scientific">Hymenolepis diminuta</name>
    <name type="common">Rat tapeworm</name>
    <dbReference type="NCBI Taxonomy" id="6216"/>
    <lineage>
        <taxon>Eukaryota</taxon>
        <taxon>Metazoa</taxon>
        <taxon>Spiralia</taxon>
        <taxon>Lophotrochozoa</taxon>
        <taxon>Platyhelminthes</taxon>
        <taxon>Cestoda</taxon>
        <taxon>Eucestoda</taxon>
        <taxon>Cyclophyllidea</taxon>
        <taxon>Hymenolepididae</taxon>
        <taxon>Hymenolepis</taxon>
    </lineage>
</organism>
<evidence type="ECO:0000259" key="4">
    <source>
        <dbReference type="Pfam" id="PF07679"/>
    </source>
</evidence>
<dbReference type="Gene3D" id="2.60.40.10">
    <property type="entry name" value="Immunoglobulins"/>
    <property type="match status" value="1"/>
</dbReference>
<dbReference type="Pfam" id="PF07679">
    <property type="entry name" value="I-set"/>
    <property type="match status" value="1"/>
</dbReference>
<feature type="region of interest" description="Disordered" evidence="1">
    <location>
        <begin position="65"/>
        <end position="88"/>
    </location>
</feature>
<dbReference type="InterPro" id="IPR013783">
    <property type="entry name" value="Ig-like_fold"/>
</dbReference>
<reference evidence="7" key="1">
    <citation type="submission" date="2017-02" db="UniProtKB">
        <authorList>
            <consortium name="WormBaseParasite"/>
        </authorList>
    </citation>
    <scope>IDENTIFICATION</scope>
</reference>
<dbReference type="EMBL" id="UYSG01000720">
    <property type="protein sequence ID" value="VDL21731.1"/>
    <property type="molecule type" value="Genomic_DNA"/>
</dbReference>
<evidence type="ECO:0000313" key="7">
    <source>
        <dbReference type="WBParaSite" id="HDID_0000275001-mRNA-1"/>
    </source>
</evidence>
<evidence type="ECO:0000256" key="2">
    <source>
        <dbReference type="SAM" id="Phobius"/>
    </source>
</evidence>
<feature type="chain" id="PRO_5043131216" evidence="3">
    <location>
        <begin position="24"/>
        <end position="285"/>
    </location>
</feature>
<evidence type="ECO:0000256" key="3">
    <source>
        <dbReference type="SAM" id="SignalP"/>
    </source>
</evidence>
<sequence>MYFRQILLLILLIVSLSPYPNNARYPRATDDMKVQKAPDTIPELNGHIPDYISFDAAAPIIDNSEEDEEDEEGLEDMETEGSSGVDHNFLSPEFNPEHVAFAPKPMSPTNGGKCIVQVDITAFPESNNHGGCAFYMCLRRHTTTGALVYYSFLTLTPSFIFPLLGFIKLQEEMRNLTYNPENKTVRFFCDIVGQPIPNITWYRNDMPIKRDDLSGRFHIKYELWGSIPIYHDKFSIIRCHSALSTGALFSLIICHRECVSMACQIVYLSLWSWVKVGQLTSDNPI</sequence>
<keyword evidence="2" id="KW-1133">Transmembrane helix</keyword>
<dbReference type="Proteomes" id="UP000274504">
    <property type="component" value="Unassembled WGS sequence"/>
</dbReference>
<reference evidence="5 6" key="2">
    <citation type="submission" date="2018-11" db="EMBL/GenBank/DDBJ databases">
        <authorList>
            <consortium name="Pathogen Informatics"/>
        </authorList>
    </citation>
    <scope>NUCLEOTIDE SEQUENCE [LARGE SCALE GENOMIC DNA]</scope>
</reference>
<dbReference type="WBParaSite" id="HDID_0000275001-mRNA-1">
    <property type="protein sequence ID" value="HDID_0000275001-mRNA-1"/>
    <property type="gene ID" value="HDID_0000275001"/>
</dbReference>
<dbReference type="SUPFAM" id="SSF48726">
    <property type="entry name" value="Immunoglobulin"/>
    <property type="match status" value="1"/>
</dbReference>
<dbReference type="InterPro" id="IPR036179">
    <property type="entry name" value="Ig-like_dom_sf"/>
</dbReference>
<evidence type="ECO:0000313" key="5">
    <source>
        <dbReference type="EMBL" id="VDL21731.1"/>
    </source>
</evidence>
<accession>A0A0R3SDI3</accession>
<keyword evidence="3" id="KW-0732">Signal</keyword>
<feature type="signal peptide" evidence="3">
    <location>
        <begin position="1"/>
        <end position="23"/>
    </location>
</feature>
<protein>
    <submittedName>
        <fullName evidence="7">I-set domain-containing protein</fullName>
    </submittedName>
</protein>
<dbReference type="OrthoDB" id="6151396at2759"/>
<feature type="compositionally biased region" description="Acidic residues" evidence="1">
    <location>
        <begin position="65"/>
        <end position="79"/>
    </location>
</feature>
<evidence type="ECO:0000256" key="1">
    <source>
        <dbReference type="SAM" id="MobiDB-lite"/>
    </source>
</evidence>
<keyword evidence="2" id="KW-0812">Transmembrane</keyword>